<organism evidence="2 3">
    <name type="scientific">Schizopora paradoxa</name>
    <dbReference type="NCBI Taxonomy" id="27342"/>
    <lineage>
        <taxon>Eukaryota</taxon>
        <taxon>Fungi</taxon>
        <taxon>Dikarya</taxon>
        <taxon>Basidiomycota</taxon>
        <taxon>Agaricomycotina</taxon>
        <taxon>Agaricomycetes</taxon>
        <taxon>Hymenochaetales</taxon>
        <taxon>Schizoporaceae</taxon>
        <taxon>Schizopora</taxon>
    </lineage>
</organism>
<dbReference type="EMBL" id="KQ086122">
    <property type="protein sequence ID" value="KLO07757.1"/>
    <property type="molecule type" value="Genomic_DNA"/>
</dbReference>
<feature type="transmembrane region" description="Helical" evidence="1">
    <location>
        <begin position="41"/>
        <end position="61"/>
    </location>
</feature>
<dbReference type="AlphaFoldDB" id="A0A0H2R8R1"/>
<keyword evidence="1" id="KW-0812">Transmembrane</keyword>
<protein>
    <submittedName>
        <fullName evidence="2">Uncharacterized protein</fullName>
    </submittedName>
</protein>
<evidence type="ECO:0000256" key="1">
    <source>
        <dbReference type="SAM" id="Phobius"/>
    </source>
</evidence>
<evidence type="ECO:0000313" key="3">
    <source>
        <dbReference type="Proteomes" id="UP000053477"/>
    </source>
</evidence>
<dbReference type="InParanoid" id="A0A0H2R8R1"/>
<feature type="transmembrane region" description="Helical" evidence="1">
    <location>
        <begin position="141"/>
        <end position="161"/>
    </location>
</feature>
<evidence type="ECO:0000313" key="2">
    <source>
        <dbReference type="EMBL" id="KLO07757.1"/>
    </source>
</evidence>
<reference evidence="2 3" key="1">
    <citation type="submission" date="2015-04" db="EMBL/GenBank/DDBJ databases">
        <title>Complete genome sequence of Schizopora paradoxa KUC8140, a cosmopolitan wood degrader in East Asia.</title>
        <authorList>
            <consortium name="DOE Joint Genome Institute"/>
            <person name="Min B."/>
            <person name="Park H."/>
            <person name="Jang Y."/>
            <person name="Kim J.-J."/>
            <person name="Kim K.H."/>
            <person name="Pangilinan J."/>
            <person name="Lipzen A."/>
            <person name="Riley R."/>
            <person name="Grigoriev I.V."/>
            <person name="Spatafora J.W."/>
            <person name="Choi I.-G."/>
        </authorList>
    </citation>
    <scope>NUCLEOTIDE SEQUENCE [LARGE SCALE GENOMIC DNA]</scope>
    <source>
        <strain evidence="2 3">KUC8140</strain>
    </source>
</reference>
<sequence>MERCKRYIQLQVYGVAIPLTVIPNLVIGLRVYALYKRSRYISAYLSSFVLAEVGVLLWLYLTPSISSEVLPGLGTNKIPLLHLCVVLSSSRISSLQSAVFPIMQAVYDSTAFALIVFKTAHAVLYEHRHGGVHALIVKHGLLYYAVVFSAYCTWAMMSILSPPAIKNAAGSSALIMTCLAVNKLTLSLRAYYEMEGQETAFSTEDIPGGTIGGRYMKRRRSWIGTSTFEVATGKDVLGGNLSSVGDSGTFELSFNISSRSEPI</sequence>
<proteinExistence type="predicted"/>
<name>A0A0H2R8R1_9AGAM</name>
<keyword evidence="1" id="KW-1133">Transmembrane helix</keyword>
<dbReference type="STRING" id="27342.A0A0H2R8R1"/>
<feature type="transmembrane region" description="Helical" evidence="1">
    <location>
        <begin position="12"/>
        <end position="35"/>
    </location>
</feature>
<keyword evidence="1" id="KW-0472">Membrane</keyword>
<dbReference type="Proteomes" id="UP000053477">
    <property type="component" value="Unassembled WGS sequence"/>
</dbReference>
<keyword evidence="3" id="KW-1185">Reference proteome</keyword>
<accession>A0A0H2R8R1</accession>
<dbReference type="OrthoDB" id="2686513at2759"/>
<gene>
    <name evidence="2" type="ORF">SCHPADRAFT_635018</name>
</gene>